<dbReference type="EMBL" id="AP022610">
    <property type="protein sequence ID" value="BBZ31042.1"/>
    <property type="molecule type" value="Genomic_DNA"/>
</dbReference>
<dbReference type="KEGG" id="mmag:MMAD_53370"/>
<dbReference type="RefSeq" id="WP_163742976.1">
    <property type="nucleotide sequence ID" value="NZ_AP022610.1"/>
</dbReference>
<protein>
    <submittedName>
        <fullName evidence="1">Uncharacterized protein</fullName>
    </submittedName>
</protein>
<sequence>MNELALLQTVRLKGRVPRTEVDADDLVAAGLLVDAPMVRLTEAGRARLADLLAAERATVDPTAADDVYARFTVVNAKLKPVISQWQLTREAAGPGEVAAVLAEVDRLHRDVEPVIEAAAALVPRLRSYGERLDGALQRARSDMSWLTRPIVDSYHTVWFELHEELIGLAGRTRAQEGD</sequence>
<organism evidence="1 2">
    <name type="scientific">Mycolicibacterium madagascariense</name>
    <dbReference type="NCBI Taxonomy" id="212765"/>
    <lineage>
        <taxon>Bacteria</taxon>
        <taxon>Bacillati</taxon>
        <taxon>Actinomycetota</taxon>
        <taxon>Actinomycetes</taxon>
        <taxon>Mycobacteriales</taxon>
        <taxon>Mycobacteriaceae</taxon>
        <taxon>Mycolicibacterium</taxon>
    </lineage>
</organism>
<accession>A0A7I7XPV0</accession>
<dbReference type="Proteomes" id="UP000466517">
    <property type="component" value="Chromosome"/>
</dbReference>
<reference evidence="1 2" key="1">
    <citation type="journal article" date="2019" name="Emerg. Microbes Infect.">
        <title>Comprehensive subspecies identification of 175 nontuberculous mycobacteria species based on 7547 genomic profiles.</title>
        <authorList>
            <person name="Matsumoto Y."/>
            <person name="Kinjo T."/>
            <person name="Motooka D."/>
            <person name="Nabeya D."/>
            <person name="Jung N."/>
            <person name="Uechi K."/>
            <person name="Horii T."/>
            <person name="Iida T."/>
            <person name="Fujita J."/>
            <person name="Nakamura S."/>
        </authorList>
    </citation>
    <scope>NUCLEOTIDE SEQUENCE [LARGE SCALE GENOMIC DNA]</scope>
    <source>
        <strain evidence="1 2">JCM 13574</strain>
    </source>
</reference>
<proteinExistence type="predicted"/>
<gene>
    <name evidence="1" type="ORF">MMAD_53370</name>
</gene>
<keyword evidence="2" id="KW-1185">Reference proteome</keyword>
<evidence type="ECO:0000313" key="1">
    <source>
        <dbReference type="EMBL" id="BBZ31042.1"/>
    </source>
</evidence>
<name>A0A7I7XPV0_9MYCO</name>
<evidence type="ECO:0000313" key="2">
    <source>
        <dbReference type="Proteomes" id="UP000466517"/>
    </source>
</evidence>
<dbReference type="AlphaFoldDB" id="A0A7I7XPV0"/>